<dbReference type="EMBL" id="JACGWZ010000003">
    <property type="protein sequence ID" value="MBA8825372.1"/>
    <property type="molecule type" value="Genomic_DNA"/>
</dbReference>
<feature type="region of interest" description="Disordered" evidence="1">
    <location>
        <begin position="211"/>
        <end position="231"/>
    </location>
</feature>
<proteinExistence type="predicted"/>
<gene>
    <name evidence="3" type="ORF">FHX42_002723</name>
</gene>
<organism evidence="3 4">
    <name type="scientific">Halosaccharopolyspora lacisalsi</name>
    <dbReference type="NCBI Taxonomy" id="1000566"/>
    <lineage>
        <taxon>Bacteria</taxon>
        <taxon>Bacillati</taxon>
        <taxon>Actinomycetota</taxon>
        <taxon>Actinomycetes</taxon>
        <taxon>Pseudonocardiales</taxon>
        <taxon>Pseudonocardiaceae</taxon>
        <taxon>Halosaccharopolyspora</taxon>
    </lineage>
</organism>
<dbReference type="RefSeq" id="WP_182544566.1">
    <property type="nucleotide sequence ID" value="NZ_JACGWZ010000003.1"/>
</dbReference>
<dbReference type="Proteomes" id="UP000569329">
    <property type="component" value="Unassembled WGS sequence"/>
</dbReference>
<accession>A0A839DTR8</accession>
<evidence type="ECO:0000256" key="1">
    <source>
        <dbReference type="SAM" id="MobiDB-lite"/>
    </source>
</evidence>
<keyword evidence="2" id="KW-0472">Membrane</keyword>
<dbReference type="AlphaFoldDB" id="A0A839DTR8"/>
<protein>
    <submittedName>
        <fullName evidence="3">Uncharacterized protein</fullName>
    </submittedName>
</protein>
<feature type="transmembrane region" description="Helical" evidence="2">
    <location>
        <begin position="353"/>
        <end position="380"/>
    </location>
</feature>
<feature type="transmembrane region" description="Helical" evidence="2">
    <location>
        <begin position="172"/>
        <end position="201"/>
    </location>
</feature>
<keyword evidence="2" id="KW-1133">Transmembrane helix</keyword>
<evidence type="ECO:0000313" key="4">
    <source>
        <dbReference type="Proteomes" id="UP000569329"/>
    </source>
</evidence>
<sequence length="387" mass="43230">MALVFVTLGLTIVALWKLTSGGWLWWKWWVPDSRARRGIARFFDALRKNTKQPAHKWPLWAPFIMAVVMSYAAYFDHGVFLAKAHEGTPSPEGRLVVESCEPNWTVLGLRSTCTGTVTPLLTDDTEHYEASFSRFDSADVGRSIDVFRSYGILAGQSWTAAREDVPPPPAEFLIGGSLLVAFAFWYLFLARLVVLGVAFVARQFRKDPEGAAGADDFPRESGNRSEGNRKHSNIRIPVPRRHCWRYWAIAVVLAYAAYFSYGLFLGGDQGGSKILSVNGHLVLESCEPNWAMLGMRSQCEGVVDPIQGYENNQLRYDRSFSVFETTDVGKRIPVYLSGSSEWQPKYEGSAPGWLGFIVFPLFLGTLIMFYRGLVIIIGGLGSPFSRS</sequence>
<evidence type="ECO:0000256" key="2">
    <source>
        <dbReference type="SAM" id="Phobius"/>
    </source>
</evidence>
<feature type="compositionally biased region" description="Basic and acidic residues" evidence="1">
    <location>
        <begin position="216"/>
        <end position="229"/>
    </location>
</feature>
<evidence type="ECO:0000313" key="3">
    <source>
        <dbReference type="EMBL" id="MBA8825372.1"/>
    </source>
</evidence>
<feature type="transmembrane region" description="Helical" evidence="2">
    <location>
        <begin position="57"/>
        <end position="75"/>
    </location>
</feature>
<comment type="caution">
    <text evidence="3">The sequence shown here is derived from an EMBL/GenBank/DDBJ whole genome shotgun (WGS) entry which is preliminary data.</text>
</comment>
<keyword evidence="2" id="KW-0812">Transmembrane</keyword>
<keyword evidence="4" id="KW-1185">Reference proteome</keyword>
<reference evidence="3 4" key="1">
    <citation type="submission" date="2020-07" db="EMBL/GenBank/DDBJ databases">
        <title>Sequencing the genomes of 1000 actinobacteria strains.</title>
        <authorList>
            <person name="Klenk H.-P."/>
        </authorList>
    </citation>
    <scope>NUCLEOTIDE SEQUENCE [LARGE SCALE GENOMIC DNA]</scope>
    <source>
        <strain evidence="3 4">DSM 45975</strain>
    </source>
</reference>
<feature type="transmembrane region" description="Helical" evidence="2">
    <location>
        <begin position="244"/>
        <end position="264"/>
    </location>
</feature>
<name>A0A839DTR8_9PSEU</name>
<feature type="transmembrane region" description="Helical" evidence="2">
    <location>
        <begin position="6"/>
        <end position="26"/>
    </location>
</feature>